<dbReference type="Pfam" id="PF08327">
    <property type="entry name" value="AHSA1"/>
    <property type="match status" value="1"/>
</dbReference>
<dbReference type="InterPro" id="IPR013538">
    <property type="entry name" value="ASHA1/2-like_C"/>
</dbReference>
<organism evidence="3 4">
    <name type="scientific">Streptomyces himalayensis subsp. himalayensis</name>
    <dbReference type="NCBI Taxonomy" id="2756131"/>
    <lineage>
        <taxon>Bacteria</taxon>
        <taxon>Bacillati</taxon>
        <taxon>Actinomycetota</taxon>
        <taxon>Actinomycetes</taxon>
        <taxon>Kitasatosporales</taxon>
        <taxon>Streptomycetaceae</taxon>
        <taxon>Streptomyces</taxon>
        <taxon>Streptomyces himalayensis</taxon>
    </lineage>
</organism>
<proteinExistence type="inferred from homology"/>
<accession>A0A7W0DLP7</accession>
<name>A0A7W0DLP7_9ACTN</name>
<protein>
    <submittedName>
        <fullName evidence="3">SRPBCC domain-containing protein</fullName>
    </submittedName>
</protein>
<evidence type="ECO:0000313" key="3">
    <source>
        <dbReference type="EMBL" id="MBA2947423.1"/>
    </source>
</evidence>
<sequence length="135" mass="14902">MTDPAVIRCDQFLAHPQAKVWQVLTDPQLHARWWAEGDVRPIVGHRFTLDMGPWGSQPCEVTAVEPERVITYTFAEGSLDTTITWRLEPEGNGTRLFLEHAGFDLDSPMGKAAFDGMGRGWPGLLAGIDPVLAGM</sequence>
<dbReference type="EMBL" id="JACEHE010000009">
    <property type="protein sequence ID" value="MBA2947423.1"/>
    <property type="molecule type" value="Genomic_DNA"/>
</dbReference>
<dbReference type="SUPFAM" id="SSF55961">
    <property type="entry name" value="Bet v1-like"/>
    <property type="match status" value="1"/>
</dbReference>
<evidence type="ECO:0000259" key="2">
    <source>
        <dbReference type="Pfam" id="PF08327"/>
    </source>
</evidence>
<dbReference type="Gene3D" id="3.30.530.20">
    <property type="match status" value="1"/>
</dbReference>
<comment type="caution">
    <text evidence="3">The sequence shown here is derived from an EMBL/GenBank/DDBJ whole genome shotgun (WGS) entry which is preliminary data.</text>
</comment>
<dbReference type="AlphaFoldDB" id="A0A7W0DLP7"/>
<dbReference type="RefSeq" id="WP_181658391.1">
    <property type="nucleotide sequence ID" value="NZ_JACEHE010000009.1"/>
</dbReference>
<dbReference type="CDD" id="cd07814">
    <property type="entry name" value="SRPBCC_CalC_Aha1-like"/>
    <property type="match status" value="1"/>
</dbReference>
<dbReference type="InterPro" id="IPR023393">
    <property type="entry name" value="START-like_dom_sf"/>
</dbReference>
<evidence type="ECO:0000256" key="1">
    <source>
        <dbReference type="ARBA" id="ARBA00006817"/>
    </source>
</evidence>
<evidence type="ECO:0000313" key="4">
    <source>
        <dbReference type="Proteomes" id="UP000545761"/>
    </source>
</evidence>
<feature type="domain" description="Activator of Hsp90 ATPase homologue 1/2-like C-terminal" evidence="2">
    <location>
        <begin position="15"/>
        <end position="130"/>
    </location>
</feature>
<gene>
    <name evidence="3" type="ORF">H1D24_16840</name>
</gene>
<dbReference type="Proteomes" id="UP000545761">
    <property type="component" value="Unassembled WGS sequence"/>
</dbReference>
<reference evidence="3 4" key="1">
    <citation type="submission" date="2020-07" db="EMBL/GenBank/DDBJ databases">
        <title>Streptomyces isolated from Indian soil.</title>
        <authorList>
            <person name="Mandal S."/>
            <person name="Maiti P.K."/>
        </authorList>
    </citation>
    <scope>NUCLEOTIDE SEQUENCE [LARGE SCALE GENOMIC DNA]</scope>
    <source>
        <strain evidence="3 4">PSKA28</strain>
    </source>
</reference>
<comment type="similarity">
    <text evidence="1">Belongs to the AHA1 family.</text>
</comment>